<evidence type="ECO:0000313" key="5">
    <source>
        <dbReference type="EMBL" id="RGX07925.1"/>
    </source>
</evidence>
<feature type="domain" description="Bacteriophage Mx8 p63 C-terminal" evidence="2">
    <location>
        <begin position="166"/>
        <end position="256"/>
    </location>
</feature>
<proteinExistence type="predicted"/>
<reference evidence="7 8" key="2">
    <citation type="journal article" date="2019" name="Nat. Med.">
        <title>A library of human gut bacterial isolates paired with longitudinal multiomics data enables mechanistic microbiome research.</title>
        <authorList>
            <person name="Poyet M."/>
            <person name="Groussin M."/>
            <person name="Gibbons S.M."/>
            <person name="Avila-Pacheco J."/>
            <person name="Jiang X."/>
            <person name="Kearney S.M."/>
            <person name="Perrotta A.R."/>
            <person name="Berdy B."/>
            <person name="Zhao S."/>
            <person name="Lieberman T.D."/>
            <person name="Swanson P.K."/>
            <person name="Smith M."/>
            <person name="Roesemann S."/>
            <person name="Alexander J.E."/>
            <person name="Rich S.A."/>
            <person name="Livny J."/>
            <person name="Vlamakis H."/>
            <person name="Clish C."/>
            <person name="Bullock K."/>
            <person name="Deik A."/>
            <person name="Scott J."/>
            <person name="Pierce K.A."/>
            <person name="Xavier R.J."/>
            <person name="Alm E.J."/>
        </authorList>
    </citation>
    <scope>NUCLEOTIDE SEQUENCE [LARGE SCALE GENOMIC DNA]</scope>
    <source>
        <strain evidence="4 7">BIOML-A14</strain>
        <strain evidence="3 8">BIOML-A183</strain>
    </source>
</reference>
<evidence type="ECO:0000313" key="4">
    <source>
        <dbReference type="EMBL" id="KAA4666246.1"/>
    </source>
</evidence>
<evidence type="ECO:0000313" key="7">
    <source>
        <dbReference type="Proteomes" id="UP000435985"/>
    </source>
</evidence>
<dbReference type="Proteomes" id="UP000435985">
    <property type="component" value="Unassembled WGS sequence"/>
</dbReference>
<reference evidence="5 6" key="1">
    <citation type="submission" date="2018-08" db="EMBL/GenBank/DDBJ databases">
        <title>A genome reference for cultivated species of the human gut microbiota.</title>
        <authorList>
            <person name="Zou Y."/>
            <person name="Xue W."/>
            <person name="Luo G."/>
        </authorList>
    </citation>
    <scope>NUCLEOTIDE SEQUENCE [LARGE SCALE GENOMIC DNA]</scope>
    <source>
        <strain evidence="5 6">AF04-46</strain>
    </source>
</reference>
<protein>
    <recommendedName>
        <fullName evidence="2">Bacteriophage Mx8 p63 C-terminal domain-containing protein</fullName>
    </recommendedName>
</protein>
<sequence>MENKVLKAKFGSDKTPLYLGELSIPCYVLEDGTRVFSGRGIQNAIGANPNYSGTWLSKFINSKPISTNLPPGIYDKLSHPIKFKRPTASGSQSDTYGYEVTLLIDLCYAIIDAYDSRVYQVSEEYYKAARIITRAVSKVGIIALVDAVTGYDKEKKRAKDELQKFLNQFLSDEASKWIKTFEDSFFEMIYKMRGWNWTMTNKRPGVVGQWINNIVYERIAPLTLSTLNEKNPKNDKGYRKDKHHQFFTQDIGKPKLKEYLASVEALGRAANYNWNIFMELLDRAFPKQPQKIIDVEAEEIKEDSPNDEFDKGIDDILGYEPKED</sequence>
<evidence type="ECO:0000313" key="3">
    <source>
        <dbReference type="EMBL" id="KAA3796963.1"/>
    </source>
</evidence>
<dbReference type="AlphaFoldDB" id="A0A413ELG3"/>
<accession>A0A413ELG3</accession>
<evidence type="ECO:0000313" key="6">
    <source>
        <dbReference type="Proteomes" id="UP000286031"/>
    </source>
</evidence>
<comment type="caution">
    <text evidence="5">The sequence shown here is derived from an EMBL/GenBank/DDBJ whole genome shotgun (WGS) entry which is preliminary data.</text>
</comment>
<evidence type="ECO:0000259" key="2">
    <source>
        <dbReference type="Pfam" id="PF10546"/>
    </source>
</evidence>
<gene>
    <name evidence="5" type="ORF">DWV35_17220</name>
    <name evidence="4" type="ORF">F3B98_03490</name>
    <name evidence="3" type="ORF">F3F51_28615</name>
</gene>
<dbReference type="Proteomes" id="UP000460135">
    <property type="component" value="Unassembled WGS sequence"/>
</dbReference>
<dbReference type="Proteomes" id="UP000286031">
    <property type="component" value="Unassembled WGS sequence"/>
</dbReference>
<evidence type="ECO:0000313" key="8">
    <source>
        <dbReference type="Proteomes" id="UP000460135"/>
    </source>
</evidence>
<dbReference type="EMBL" id="VWFO01000003">
    <property type="protein sequence ID" value="KAA4666246.1"/>
    <property type="molecule type" value="Genomic_DNA"/>
</dbReference>
<name>A0A413ELG3_BACOV</name>
<organism evidence="5 6">
    <name type="scientific">Bacteroides ovatus</name>
    <dbReference type="NCBI Taxonomy" id="28116"/>
    <lineage>
        <taxon>Bacteria</taxon>
        <taxon>Pseudomonadati</taxon>
        <taxon>Bacteroidota</taxon>
        <taxon>Bacteroidia</taxon>
        <taxon>Bacteroidales</taxon>
        <taxon>Bacteroidaceae</taxon>
        <taxon>Bacteroides</taxon>
    </lineage>
</organism>
<dbReference type="InterPro" id="IPR018874">
    <property type="entry name" value="Phage_Mx8_p63_C"/>
</dbReference>
<dbReference type="RefSeq" id="WP_004309561.1">
    <property type="nucleotide sequence ID" value="NZ_CP081917.1"/>
</dbReference>
<dbReference type="EMBL" id="QSBI01000024">
    <property type="protein sequence ID" value="RGX07925.1"/>
    <property type="molecule type" value="Genomic_DNA"/>
</dbReference>
<feature type="compositionally biased region" description="Basic and acidic residues" evidence="1">
    <location>
        <begin position="302"/>
        <end position="324"/>
    </location>
</feature>
<feature type="region of interest" description="Disordered" evidence="1">
    <location>
        <begin position="300"/>
        <end position="324"/>
    </location>
</feature>
<evidence type="ECO:0000256" key="1">
    <source>
        <dbReference type="SAM" id="MobiDB-lite"/>
    </source>
</evidence>
<dbReference type="EMBL" id="VWLX01000039">
    <property type="protein sequence ID" value="KAA3796963.1"/>
    <property type="molecule type" value="Genomic_DNA"/>
</dbReference>
<dbReference type="Pfam" id="PF10546">
    <property type="entry name" value="P63C"/>
    <property type="match status" value="1"/>
</dbReference>